<dbReference type="EMBL" id="JAACJO010000007">
    <property type="protein sequence ID" value="KAF5355995.1"/>
    <property type="molecule type" value="Genomic_DNA"/>
</dbReference>
<evidence type="ECO:0000313" key="4">
    <source>
        <dbReference type="Proteomes" id="UP000559027"/>
    </source>
</evidence>
<name>A0A8H5D9G7_9AGAR</name>
<evidence type="ECO:0000313" key="3">
    <source>
        <dbReference type="EMBL" id="KAF5355995.1"/>
    </source>
</evidence>
<evidence type="ECO:0000256" key="1">
    <source>
        <dbReference type="SAM" id="Coils"/>
    </source>
</evidence>
<comment type="caution">
    <text evidence="3">The sequence shown here is derived from an EMBL/GenBank/DDBJ whole genome shotgun (WGS) entry which is preliminary data.</text>
</comment>
<keyword evidence="4" id="KW-1185">Reference proteome</keyword>
<keyword evidence="1" id="KW-0175">Coiled coil</keyword>
<feature type="compositionally biased region" description="Polar residues" evidence="2">
    <location>
        <begin position="225"/>
        <end position="244"/>
    </location>
</feature>
<evidence type="ECO:0000256" key="2">
    <source>
        <dbReference type="SAM" id="MobiDB-lite"/>
    </source>
</evidence>
<feature type="coiled-coil region" evidence="1">
    <location>
        <begin position="296"/>
        <end position="323"/>
    </location>
</feature>
<organism evidence="3 4">
    <name type="scientific">Leucocoprinus leucothites</name>
    <dbReference type="NCBI Taxonomy" id="201217"/>
    <lineage>
        <taxon>Eukaryota</taxon>
        <taxon>Fungi</taxon>
        <taxon>Dikarya</taxon>
        <taxon>Basidiomycota</taxon>
        <taxon>Agaricomycotina</taxon>
        <taxon>Agaricomycetes</taxon>
        <taxon>Agaricomycetidae</taxon>
        <taxon>Agaricales</taxon>
        <taxon>Agaricineae</taxon>
        <taxon>Agaricaceae</taxon>
        <taxon>Leucocoprinus</taxon>
    </lineage>
</organism>
<protein>
    <submittedName>
        <fullName evidence="3">Uncharacterized protein</fullName>
    </submittedName>
</protein>
<accession>A0A8H5D9G7</accession>
<proteinExistence type="predicted"/>
<dbReference type="Proteomes" id="UP000559027">
    <property type="component" value="Unassembled WGS sequence"/>
</dbReference>
<reference evidence="3 4" key="1">
    <citation type="journal article" date="2020" name="ISME J.">
        <title>Uncovering the hidden diversity of litter-decomposition mechanisms in mushroom-forming fungi.</title>
        <authorList>
            <person name="Floudas D."/>
            <person name="Bentzer J."/>
            <person name="Ahren D."/>
            <person name="Johansson T."/>
            <person name="Persson P."/>
            <person name="Tunlid A."/>
        </authorList>
    </citation>
    <scope>NUCLEOTIDE SEQUENCE [LARGE SCALE GENOMIC DNA]</scope>
    <source>
        <strain evidence="3 4">CBS 146.42</strain>
    </source>
</reference>
<gene>
    <name evidence="3" type="ORF">D9756_003824</name>
</gene>
<feature type="region of interest" description="Disordered" evidence="2">
    <location>
        <begin position="225"/>
        <end position="248"/>
    </location>
</feature>
<sequence>MNSSLHFDYSTFGYSQNLGPCTADSDEFLPSSTSAKDDSSGIAFGPPFDSVVAQFSPGGLCNSSYATVETPFFQDPSNGTTCWTESRLDDQRGSSYALQVHAPVPVPGCAPILRNDSCYPEDYAASDTRSAVHHLPAQYSTEFRPFPTQYGHIDTTSHSSTMTLPQSTFPTPSELLVGLSAQSSFSQQRPHLTHEQQHRSSVHIMNKTHRPLPFCHRSNFATPAPNSTLSATSSPLSDTTSESITSHEKKRHYLECLEHYVGFLHDHFRRNGIEPASLERISSYRCLSSRSIRSLLIHMEKTAKQMQEQILREEQKFLRLREAIQQQESALEVARSGSDNI</sequence>
<dbReference type="AlphaFoldDB" id="A0A8H5D9G7"/>
<dbReference type="OrthoDB" id="3258400at2759"/>